<dbReference type="InterPro" id="IPR000515">
    <property type="entry name" value="MetI-like"/>
</dbReference>
<evidence type="ECO:0000256" key="1">
    <source>
        <dbReference type="ARBA" id="ARBA00004651"/>
    </source>
</evidence>
<keyword evidence="6 7" id="KW-0472">Membrane</keyword>
<feature type="transmembrane region" description="Helical" evidence="7">
    <location>
        <begin position="288"/>
        <end position="314"/>
    </location>
</feature>
<evidence type="ECO:0000256" key="3">
    <source>
        <dbReference type="ARBA" id="ARBA00022475"/>
    </source>
</evidence>
<accession>A0A8G2MMP1</accession>
<protein>
    <submittedName>
        <fullName evidence="9">ABC transporter permease</fullName>
    </submittedName>
</protein>
<dbReference type="Pfam" id="PF19300">
    <property type="entry name" value="BPD_transp_1_N"/>
    <property type="match status" value="1"/>
</dbReference>
<feature type="transmembrane region" description="Helical" evidence="7">
    <location>
        <begin position="244"/>
        <end position="268"/>
    </location>
</feature>
<dbReference type="PROSITE" id="PS50928">
    <property type="entry name" value="ABC_TM1"/>
    <property type="match status" value="1"/>
</dbReference>
<dbReference type="AlphaFoldDB" id="A0A8G2MMP1"/>
<evidence type="ECO:0000313" key="9">
    <source>
        <dbReference type="EMBL" id="TBX86606.1"/>
    </source>
</evidence>
<comment type="caution">
    <text evidence="9">The sequence shown here is derived from an EMBL/GenBank/DDBJ whole genome shotgun (WGS) entry which is preliminary data.</text>
</comment>
<keyword evidence="4 7" id="KW-0812">Transmembrane</keyword>
<evidence type="ECO:0000256" key="4">
    <source>
        <dbReference type="ARBA" id="ARBA00022692"/>
    </source>
</evidence>
<evidence type="ECO:0000256" key="2">
    <source>
        <dbReference type="ARBA" id="ARBA00022448"/>
    </source>
</evidence>
<comment type="similarity">
    <text evidence="7">Belongs to the binding-protein-dependent transport system permease family.</text>
</comment>
<evidence type="ECO:0000256" key="6">
    <source>
        <dbReference type="ARBA" id="ARBA00023136"/>
    </source>
</evidence>
<keyword evidence="5 7" id="KW-1133">Transmembrane helix</keyword>
<dbReference type="PANTHER" id="PTHR43163">
    <property type="entry name" value="DIPEPTIDE TRANSPORT SYSTEM PERMEASE PROTEIN DPPB-RELATED"/>
    <property type="match status" value="1"/>
</dbReference>
<gene>
    <name evidence="9" type="ORF">E0H31_30940</name>
</gene>
<dbReference type="PANTHER" id="PTHR43163:SF6">
    <property type="entry name" value="DIPEPTIDE TRANSPORT SYSTEM PERMEASE PROTEIN DPPB-RELATED"/>
    <property type="match status" value="1"/>
</dbReference>
<proteinExistence type="inferred from homology"/>
<reference evidence="9 10" key="1">
    <citation type="submission" date="2019-02" db="EMBL/GenBank/DDBJ databases">
        <title>The competitiveness to form nodules shapes the capacities of Rhizobium leguminosarum sv viciae communities to promote symbiosis with specific hosts.</title>
        <authorList>
            <person name="Boivin S."/>
            <person name="Lepetit M."/>
        </authorList>
    </citation>
    <scope>NUCLEOTIDE SEQUENCE [LARGE SCALE GENOMIC DNA]</scope>
    <source>
        <strain evidence="9 10">SPF4F3</strain>
    </source>
</reference>
<comment type="subcellular location">
    <subcellularLocation>
        <location evidence="1 7">Cell membrane</location>
        <topology evidence="1 7">Multi-pass membrane protein</topology>
    </subcellularLocation>
</comment>
<dbReference type="GO" id="GO:0055085">
    <property type="term" value="P:transmembrane transport"/>
    <property type="evidence" value="ECO:0007669"/>
    <property type="project" value="InterPro"/>
</dbReference>
<dbReference type="RefSeq" id="WP_131602923.1">
    <property type="nucleotide sequence ID" value="NZ_SJLU01000022.1"/>
</dbReference>
<sequence>MLRLVAQRTLLSIPLLLVIIIVMFSMLQLIPGDPVQALVGDFPVPPAFRSAIEEKYHLKDGFLLQVSSYLLDAIQGDFGYSYQSQRPVLDLIVERAPRTILLASVGFALAIPLGLVLGIVSGTTRSARTDRVLTTGVLVAYAVPTFWLGQLLVMLFALRLGWLPTQGIGPLVSRAHGISWLLERARYIALPAAAFAVHEGMRVARIMRASVIDTLLQGYIVTARAKGLSRSEIIRRHVLRNSSLPLVTIAGYAFGSALSGAVLLETVFSWPGLGLLLVESIRFRDNMTVIGVVIFSALAVIIMNLVVDILYAVLDPRIRTQR</sequence>
<feature type="transmembrane region" description="Helical" evidence="7">
    <location>
        <begin position="12"/>
        <end position="30"/>
    </location>
</feature>
<evidence type="ECO:0000313" key="10">
    <source>
        <dbReference type="Proteomes" id="UP000291866"/>
    </source>
</evidence>
<dbReference type="Gene3D" id="1.10.3720.10">
    <property type="entry name" value="MetI-like"/>
    <property type="match status" value="1"/>
</dbReference>
<feature type="transmembrane region" description="Helical" evidence="7">
    <location>
        <begin position="132"/>
        <end position="158"/>
    </location>
</feature>
<organism evidence="9 10">
    <name type="scientific">Rhizobium leguminosarum bv. viciae</name>
    <dbReference type="NCBI Taxonomy" id="387"/>
    <lineage>
        <taxon>Bacteria</taxon>
        <taxon>Pseudomonadati</taxon>
        <taxon>Pseudomonadota</taxon>
        <taxon>Alphaproteobacteria</taxon>
        <taxon>Hyphomicrobiales</taxon>
        <taxon>Rhizobiaceae</taxon>
        <taxon>Rhizobium/Agrobacterium group</taxon>
        <taxon>Rhizobium</taxon>
    </lineage>
</organism>
<dbReference type="EMBL" id="SJLU01000022">
    <property type="protein sequence ID" value="TBX86606.1"/>
    <property type="molecule type" value="Genomic_DNA"/>
</dbReference>
<dbReference type="InterPro" id="IPR045621">
    <property type="entry name" value="BPD_transp_1_N"/>
</dbReference>
<feature type="transmembrane region" description="Helical" evidence="7">
    <location>
        <begin position="100"/>
        <end position="120"/>
    </location>
</feature>
<evidence type="ECO:0000256" key="5">
    <source>
        <dbReference type="ARBA" id="ARBA00022989"/>
    </source>
</evidence>
<name>A0A8G2MMP1_RHILV</name>
<dbReference type="InterPro" id="IPR035906">
    <property type="entry name" value="MetI-like_sf"/>
</dbReference>
<feature type="domain" description="ABC transmembrane type-1" evidence="8">
    <location>
        <begin position="96"/>
        <end position="311"/>
    </location>
</feature>
<dbReference type="Pfam" id="PF00528">
    <property type="entry name" value="BPD_transp_1"/>
    <property type="match status" value="1"/>
</dbReference>
<dbReference type="CDD" id="cd06261">
    <property type="entry name" value="TM_PBP2"/>
    <property type="match status" value="1"/>
</dbReference>
<evidence type="ECO:0000256" key="7">
    <source>
        <dbReference type="RuleBase" id="RU363032"/>
    </source>
</evidence>
<keyword evidence="2 7" id="KW-0813">Transport</keyword>
<dbReference type="Proteomes" id="UP000291866">
    <property type="component" value="Unassembled WGS sequence"/>
</dbReference>
<keyword evidence="3" id="KW-1003">Cell membrane</keyword>
<evidence type="ECO:0000259" key="8">
    <source>
        <dbReference type="PROSITE" id="PS50928"/>
    </source>
</evidence>
<dbReference type="SUPFAM" id="SSF161098">
    <property type="entry name" value="MetI-like"/>
    <property type="match status" value="1"/>
</dbReference>
<dbReference type="GO" id="GO:0005886">
    <property type="term" value="C:plasma membrane"/>
    <property type="evidence" value="ECO:0007669"/>
    <property type="project" value="UniProtKB-SubCell"/>
</dbReference>